<name>A0A2L0FBC0_SORCE</name>
<dbReference type="Gene3D" id="1.10.10.10">
    <property type="entry name" value="Winged helix-like DNA-binding domain superfamily/Winged helix DNA-binding domain"/>
    <property type="match status" value="1"/>
</dbReference>
<reference evidence="5 6" key="1">
    <citation type="submission" date="2015-09" db="EMBL/GenBank/DDBJ databases">
        <title>Sorangium comparison.</title>
        <authorList>
            <person name="Zaburannyi N."/>
            <person name="Bunk B."/>
            <person name="Overmann J."/>
            <person name="Mueller R."/>
        </authorList>
    </citation>
    <scope>NUCLEOTIDE SEQUENCE [LARGE SCALE GENOMIC DNA]</scope>
    <source>
        <strain evidence="5 6">So ce26</strain>
    </source>
</reference>
<dbReference type="GO" id="GO:0003677">
    <property type="term" value="F:DNA binding"/>
    <property type="evidence" value="ECO:0007669"/>
    <property type="project" value="UniProtKB-KW"/>
</dbReference>
<dbReference type="SUPFAM" id="SSF46785">
    <property type="entry name" value="Winged helix' DNA-binding domain"/>
    <property type="match status" value="1"/>
</dbReference>
<dbReference type="OrthoDB" id="9800350at2"/>
<keyword evidence="3" id="KW-0804">Transcription</keyword>
<evidence type="ECO:0000313" key="5">
    <source>
        <dbReference type="EMBL" id="AUX48823.1"/>
    </source>
</evidence>
<evidence type="ECO:0000256" key="1">
    <source>
        <dbReference type="ARBA" id="ARBA00023015"/>
    </source>
</evidence>
<evidence type="ECO:0000259" key="4">
    <source>
        <dbReference type="PROSITE" id="PS51118"/>
    </source>
</evidence>
<sequence>MADPNACPFAATFELIRGKWTYCILVQLAERTRGFNELLRLNPELTPKVLAQRLRELEEDGIVLRRVVPTRPPSSEYGLSALGHELLPLMLSIERWGRDYLSARQQPAIPA</sequence>
<keyword evidence="2" id="KW-0238">DNA-binding</keyword>
<dbReference type="PROSITE" id="PS51118">
    <property type="entry name" value="HTH_HXLR"/>
    <property type="match status" value="1"/>
</dbReference>
<feature type="domain" description="HTH hxlR-type" evidence="4">
    <location>
        <begin position="7"/>
        <end position="105"/>
    </location>
</feature>
<dbReference type="EMBL" id="CP012673">
    <property type="protein sequence ID" value="AUX48823.1"/>
    <property type="molecule type" value="Genomic_DNA"/>
</dbReference>
<dbReference type="Proteomes" id="UP000238348">
    <property type="component" value="Chromosome"/>
</dbReference>
<dbReference type="InterPro" id="IPR036390">
    <property type="entry name" value="WH_DNA-bd_sf"/>
</dbReference>
<dbReference type="Pfam" id="PF01638">
    <property type="entry name" value="HxlR"/>
    <property type="match status" value="1"/>
</dbReference>
<keyword evidence="1" id="KW-0805">Transcription regulation</keyword>
<dbReference type="InterPro" id="IPR036388">
    <property type="entry name" value="WH-like_DNA-bd_sf"/>
</dbReference>
<dbReference type="RefSeq" id="WP_104986621.1">
    <property type="nucleotide sequence ID" value="NZ_CP012673.1"/>
</dbReference>
<evidence type="ECO:0000313" key="6">
    <source>
        <dbReference type="Proteomes" id="UP000238348"/>
    </source>
</evidence>
<dbReference type="InterPro" id="IPR002577">
    <property type="entry name" value="HTH_HxlR"/>
</dbReference>
<gene>
    <name evidence="5" type="primary">ompR</name>
    <name evidence="5" type="ORF">SOCE26_103640</name>
</gene>
<evidence type="ECO:0000256" key="2">
    <source>
        <dbReference type="ARBA" id="ARBA00023125"/>
    </source>
</evidence>
<dbReference type="AlphaFoldDB" id="A0A2L0FBC0"/>
<accession>A0A2L0FBC0</accession>
<organism evidence="5 6">
    <name type="scientific">Sorangium cellulosum</name>
    <name type="common">Polyangium cellulosum</name>
    <dbReference type="NCBI Taxonomy" id="56"/>
    <lineage>
        <taxon>Bacteria</taxon>
        <taxon>Pseudomonadati</taxon>
        <taxon>Myxococcota</taxon>
        <taxon>Polyangia</taxon>
        <taxon>Polyangiales</taxon>
        <taxon>Polyangiaceae</taxon>
        <taxon>Sorangium</taxon>
    </lineage>
</organism>
<proteinExistence type="predicted"/>
<evidence type="ECO:0000256" key="3">
    <source>
        <dbReference type="ARBA" id="ARBA00023163"/>
    </source>
</evidence>
<dbReference type="PANTHER" id="PTHR33204">
    <property type="entry name" value="TRANSCRIPTIONAL REGULATOR, MARR FAMILY"/>
    <property type="match status" value="1"/>
</dbReference>
<protein>
    <submittedName>
        <fullName evidence="5">Transcriptional regulator</fullName>
    </submittedName>
</protein>